<proteinExistence type="predicted"/>
<evidence type="ECO:0000259" key="6">
    <source>
        <dbReference type="Pfam" id="PF01694"/>
    </source>
</evidence>
<organism evidence="7 8">
    <name type="scientific">Pseudodesulfovibrio portus</name>
    <dbReference type="NCBI Taxonomy" id="231439"/>
    <lineage>
        <taxon>Bacteria</taxon>
        <taxon>Pseudomonadati</taxon>
        <taxon>Thermodesulfobacteriota</taxon>
        <taxon>Desulfovibrionia</taxon>
        <taxon>Desulfovibrionales</taxon>
        <taxon>Desulfovibrionaceae</taxon>
    </lineage>
</organism>
<dbReference type="GO" id="GO:0006508">
    <property type="term" value="P:proteolysis"/>
    <property type="evidence" value="ECO:0007669"/>
    <property type="project" value="UniProtKB-KW"/>
</dbReference>
<keyword evidence="8" id="KW-1185">Reference proteome</keyword>
<feature type="transmembrane region" description="Helical" evidence="5">
    <location>
        <begin position="163"/>
        <end position="183"/>
    </location>
</feature>
<name>A0ABN6RVX1_9BACT</name>
<dbReference type="Pfam" id="PF01694">
    <property type="entry name" value="Rhomboid"/>
    <property type="match status" value="1"/>
</dbReference>
<dbReference type="InterPro" id="IPR022764">
    <property type="entry name" value="Peptidase_S54_rhomboid_dom"/>
</dbReference>
<evidence type="ECO:0000256" key="3">
    <source>
        <dbReference type="ARBA" id="ARBA00022989"/>
    </source>
</evidence>
<evidence type="ECO:0000256" key="4">
    <source>
        <dbReference type="ARBA" id="ARBA00023136"/>
    </source>
</evidence>
<dbReference type="Gene3D" id="1.20.1540.10">
    <property type="entry name" value="Rhomboid-like"/>
    <property type="match status" value="1"/>
</dbReference>
<evidence type="ECO:0000256" key="2">
    <source>
        <dbReference type="ARBA" id="ARBA00022692"/>
    </source>
</evidence>
<dbReference type="InterPro" id="IPR050925">
    <property type="entry name" value="Rhomboid_protease_S54"/>
</dbReference>
<evidence type="ECO:0000256" key="1">
    <source>
        <dbReference type="ARBA" id="ARBA00004141"/>
    </source>
</evidence>
<dbReference type="PANTHER" id="PTHR43731">
    <property type="entry name" value="RHOMBOID PROTEASE"/>
    <property type="match status" value="1"/>
</dbReference>
<dbReference type="InterPro" id="IPR035952">
    <property type="entry name" value="Rhomboid-like_sf"/>
</dbReference>
<protein>
    <submittedName>
        <fullName evidence="7">Rhomboid family intramembrane serine protease</fullName>
    </submittedName>
</protein>
<feature type="domain" description="Peptidase S54 rhomboid" evidence="6">
    <location>
        <begin position="70"/>
        <end position="220"/>
    </location>
</feature>
<feature type="transmembrane region" description="Helical" evidence="5">
    <location>
        <begin position="203"/>
        <end position="220"/>
    </location>
</feature>
<keyword evidence="2 5" id="KW-0812">Transmembrane</keyword>
<comment type="subcellular location">
    <subcellularLocation>
        <location evidence="1">Membrane</location>
        <topology evidence="1">Multi-pass membrane protein</topology>
    </subcellularLocation>
</comment>
<gene>
    <name evidence="7" type="ORF">JCM14722_27620</name>
</gene>
<reference evidence="7" key="1">
    <citation type="submission" date="2022-08" db="EMBL/GenBank/DDBJ databases">
        <title>Genome Sequence of the sulphate-reducing bacterium, Pseudodesulfovibrio portus JCM14722.</title>
        <authorList>
            <person name="Kondo R."/>
            <person name="Kataoka T."/>
        </authorList>
    </citation>
    <scope>NUCLEOTIDE SEQUENCE</scope>
    <source>
        <strain evidence="7">JCM 14722</strain>
    </source>
</reference>
<dbReference type="RefSeq" id="WP_264982108.1">
    <property type="nucleotide sequence ID" value="NZ_AP026708.1"/>
</dbReference>
<evidence type="ECO:0000313" key="8">
    <source>
        <dbReference type="Proteomes" id="UP001061361"/>
    </source>
</evidence>
<dbReference type="SUPFAM" id="SSF144091">
    <property type="entry name" value="Rhomboid-like"/>
    <property type="match status" value="1"/>
</dbReference>
<keyword evidence="3 5" id="KW-1133">Transmembrane helix</keyword>
<dbReference type="EMBL" id="AP026708">
    <property type="protein sequence ID" value="BDQ35220.1"/>
    <property type="molecule type" value="Genomic_DNA"/>
</dbReference>
<evidence type="ECO:0000313" key="7">
    <source>
        <dbReference type="EMBL" id="BDQ35220.1"/>
    </source>
</evidence>
<dbReference type="Proteomes" id="UP001061361">
    <property type="component" value="Chromosome"/>
</dbReference>
<dbReference type="PANTHER" id="PTHR43731:SF26">
    <property type="entry name" value="RHOMBOID-LIKE PROTEIN 10, CHLOROPLASTIC"/>
    <property type="match status" value="1"/>
</dbReference>
<feature type="transmembrane region" description="Helical" evidence="5">
    <location>
        <begin position="132"/>
        <end position="151"/>
    </location>
</feature>
<sequence length="252" mass="28195">MIPLRDNVPRVTRPYAVVVIIVLNALAFLYTESINPRDQIYLYHLLGVVPARFFQPDWAVWAGYPDTWGWPFLTYMFLHGGWLHVIMNMWMLWIFGDNIEDVTGHGKFVLFYVLCGLAAVALHMSFEQTSPTPIVGASGAVAGVMGAYTVLYPQGRVLTLVPIVIYPLILRIPAALFLGVWFVMQLLSGLYSTSANTAHGVAWWAHVGGFIAGIVLINYFRRPGACVYCYNAETRDYQPDETVSGDDRPFGP</sequence>
<accession>A0ABN6RVX1</accession>
<keyword evidence="4 5" id="KW-0472">Membrane</keyword>
<dbReference type="GO" id="GO:0008233">
    <property type="term" value="F:peptidase activity"/>
    <property type="evidence" value="ECO:0007669"/>
    <property type="project" value="UniProtKB-KW"/>
</dbReference>
<feature type="transmembrane region" description="Helical" evidence="5">
    <location>
        <begin position="108"/>
        <end position="126"/>
    </location>
</feature>
<feature type="transmembrane region" description="Helical" evidence="5">
    <location>
        <begin position="76"/>
        <end position="96"/>
    </location>
</feature>
<keyword evidence="7" id="KW-0378">Hydrolase</keyword>
<keyword evidence="7" id="KW-0645">Protease</keyword>
<evidence type="ECO:0000256" key="5">
    <source>
        <dbReference type="SAM" id="Phobius"/>
    </source>
</evidence>
<feature type="transmembrane region" description="Helical" evidence="5">
    <location>
        <begin position="12"/>
        <end position="30"/>
    </location>
</feature>